<comment type="similarity">
    <text evidence="3">Belongs to the DegT/DnrJ/EryC1 family.</text>
</comment>
<dbReference type="EMBL" id="NOZP01000001">
    <property type="protein sequence ID" value="OYD17463.1"/>
    <property type="molecule type" value="Genomic_DNA"/>
</dbReference>
<dbReference type="GO" id="GO:0030170">
    <property type="term" value="F:pyridoxal phosphate binding"/>
    <property type="evidence" value="ECO:0007669"/>
    <property type="project" value="TreeGrafter"/>
</dbReference>
<dbReference type="InterPro" id="IPR015421">
    <property type="entry name" value="PyrdxlP-dep_Trfase_major"/>
</dbReference>
<dbReference type="PANTHER" id="PTHR30244">
    <property type="entry name" value="TRANSAMINASE"/>
    <property type="match status" value="1"/>
</dbReference>
<comment type="caution">
    <text evidence="4">The sequence shown here is derived from an EMBL/GenBank/DDBJ whole genome shotgun (WGS) entry which is preliminary data.</text>
</comment>
<dbReference type="SUPFAM" id="SSF53383">
    <property type="entry name" value="PLP-dependent transferases"/>
    <property type="match status" value="1"/>
</dbReference>
<proteinExistence type="inferred from homology"/>
<dbReference type="Pfam" id="PF01041">
    <property type="entry name" value="DegT_DnrJ_EryC1"/>
    <property type="match status" value="1"/>
</dbReference>
<evidence type="ECO:0008006" key="6">
    <source>
        <dbReference type="Google" id="ProtNLM"/>
    </source>
</evidence>
<reference evidence="4 5" key="1">
    <citation type="submission" date="2017-07" db="EMBL/GenBank/DDBJ databases">
        <title>Recovery of genomes from metagenomes via a dereplication, aggregation, and scoring strategy.</title>
        <authorList>
            <person name="Sieber C.M."/>
            <person name="Probst A.J."/>
            <person name="Sharrar A."/>
            <person name="Thomas B.C."/>
            <person name="Hess M."/>
            <person name="Tringe S.G."/>
            <person name="Banfield J.F."/>
        </authorList>
    </citation>
    <scope>NUCLEOTIDE SEQUENCE [LARGE SCALE GENOMIC DNA]</scope>
    <source>
        <strain evidence="4">JGI_Cruoil_03_51_56</strain>
    </source>
</reference>
<dbReference type="AlphaFoldDB" id="A0A235BYM4"/>
<evidence type="ECO:0000313" key="5">
    <source>
        <dbReference type="Proteomes" id="UP000215559"/>
    </source>
</evidence>
<evidence type="ECO:0000256" key="3">
    <source>
        <dbReference type="RuleBase" id="RU004508"/>
    </source>
</evidence>
<gene>
    <name evidence="4" type="ORF">CH330_00030</name>
</gene>
<dbReference type="PANTHER" id="PTHR30244:SF34">
    <property type="entry name" value="DTDP-4-AMINO-4,6-DIDEOXYGALACTOSE TRANSAMINASE"/>
    <property type="match status" value="1"/>
</dbReference>
<dbReference type="GO" id="GO:0008483">
    <property type="term" value="F:transaminase activity"/>
    <property type="evidence" value="ECO:0007669"/>
    <property type="project" value="TreeGrafter"/>
</dbReference>
<dbReference type="InterPro" id="IPR015422">
    <property type="entry name" value="PyrdxlP-dep_Trfase_small"/>
</dbReference>
<keyword evidence="2 3" id="KW-0663">Pyridoxal phosphate</keyword>
<dbReference type="InterPro" id="IPR000653">
    <property type="entry name" value="DegT/StrS_aminotransferase"/>
</dbReference>
<feature type="active site" description="Proton acceptor" evidence="1">
    <location>
        <position position="184"/>
    </location>
</feature>
<dbReference type="Proteomes" id="UP000215559">
    <property type="component" value="Unassembled WGS sequence"/>
</dbReference>
<accession>A0A235BYM4</accession>
<dbReference type="InterPro" id="IPR015424">
    <property type="entry name" value="PyrdxlP-dep_Trfase"/>
</dbReference>
<evidence type="ECO:0000313" key="4">
    <source>
        <dbReference type="EMBL" id="OYD17463.1"/>
    </source>
</evidence>
<evidence type="ECO:0000256" key="2">
    <source>
        <dbReference type="PIRSR" id="PIRSR000390-2"/>
    </source>
</evidence>
<dbReference type="GO" id="GO:0000271">
    <property type="term" value="P:polysaccharide biosynthetic process"/>
    <property type="evidence" value="ECO:0007669"/>
    <property type="project" value="TreeGrafter"/>
</dbReference>
<feature type="modified residue" description="N6-(pyridoxal phosphate)lysine" evidence="2">
    <location>
        <position position="184"/>
    </location>
</feature>
<protein>
    <recommendedName>
        <fullName evidence="6">UDP-4-amino-4, 6-dideoxy-N-acetyl-beta-L-altrosamine transaminase</fullName>
    </recommendedName>
</protein>
<dbReference type="Gene3D" id="3.90.1150.10">
    <property type="entry name" value="Aspartate Aminotransferase, domain 1"/>
    <property type="match status" value="1"/>
</dbReference>
<dbReference type="Gene3D" id="3.40.640.10">
    <property type="entry name" value="Type I PLP-dependent aspartate aminotransferase-like (Major domain)"/>
    <property type="match status" value="1"/>
</dbReference>
<evidence type="ECO:0000256" key="1">
    <source>
        <dbReference type="PIRSR" id="PIRSR000390-1"/>
    </source>
</evidence>
<dbReference type="PIRSF" id="PIRSF000390">
    <property type="entry name" value="PLP_StrS"/>
    <property type="match status" value="1"/>
</dbReference>
<sequence>MVKVEFYRHSLGTAEKAAVGEVLDSIFLTTGPKTRQFEKSFAEYLGVKHCVGMSSCTDGLFLTLKFWGVGPGDRVIVPAMTFVASANVVLHVGADVVFCDVDPGTALIDLNLVEDILKRDKQVRAIIPVHLYGQMVDMKALRSMANQYGVKILEDSAHCIEGKREGIQPGQLGAAAAFSFYATKNMAAGEGGAVASDDERLAEYLTVARLHGMTKSAIDRHQNYQHWDMDFPGYKANMSDIQAALLIPQLGKLDKLWKRRATIATRYETAFSRAGIEFPRTLPGVKNARHLFTIWVCDSKRDEFLGRLQKEGVGVVVNYQAVHLRRFYRKTYGHKEGNFPVAEEIGRRTISIPFYPGLKDEEVDYVIDKVVAINRELCQNA</sequence>
<organism evidence="4 5">
    <name type="scientific">candidate division WOR-3 bacterium JGI_Cruoil_03_51_56</name>
    <dbReference type="NCBI Taxonomy" id="1973747"/>
    <lineage>
        <taxon>Bacteria</taxon>
        <taxon>Bacteria division WOR-3</taxon>
    </lineage>
</organism>
<name>A0A235BYM4_UNCW3</name>
<dbReference type="CDD" id="cd00616">
    <property type="entry name" value="AHBA_syn"/>
    <property type="match status" value="1"/>
</dbReference>